<dbReference type="AlphaFoldDB" id="A0A0C3P1Y6"/>
<sequence>MQMQKLVVRLSRNRLCTCERLRHLGQPQTDRLWMQNGAKLFMLANESMLLARTLELCWSFWRSGSNARSPVDEDYPFLPFLFGYA</sequence>
<reference evidence="2" key="2">
    <citation type="submission" date="2015-01" db="EMBL/GenBank/DDBJ databases">
        <title>Evolutionary Origins and Diversification of the Mycorrhizal Mutualists.</title>
        <authorList>
            <consortium name="DOE Joint Genome Institute"/>
            <consortium name="Mycorrhizal Genomics Consortium"/>
            <person name="Kohler A."/>
            <person name="Kuo A."/>
            <person name="Nagy L.G."/>
            <person name="Floudas D."/>
            <person name="Copeland A."/>
            <person name="Barry K.W."/>
            <person name="Cichocki N."/>
            <person name="Veneault-Fourrey C."/>
            <person name="LaButti K."/>
            <person name="Lindquist E.A."/>
            <person name="Lipzen A."/>
            <person name="Lundell T."/>
            <person name="Morin E."/>
            <person name="Murat C."/>
            <person name="Riley R."/>
            <person name="Ohm R."/>
            <person name="Sun H."/>
            <person name="Tunlid A."/>
            <person name="Henrissat B."/>
            <person name="Grigoriev I.V."/>
            <person name="Hibbett D.S."/>
            <person name="Martin F."/>
        </authorList>
    </citation>
    <scope>NUCLEOTIDE SEQUENCE [LARGE SCALE GENOMIC DNA]</scope>
    <source>
        <strain evidence="2">Marx 270</strain>
    </source>
</reference>
<dbReference type="Proteomes" id="UP000054217">
    <property type="component" value="Unassembled WGS sequence"/>
</dbReference>
<reference evidence="1 2" key="1">
    <citation type="submission" date="2014-04" db="EMBL/GenBank/DDBJ databases">
        <authorList>
            <consortium name="DOE Joint Genome Institute"/>
            <person name="Kuo A."/>
            <person name="Kohler A."/>
            <person name="Costa M.D."/>
            <person name="Nagy L.G."/>
            <person name="Floudas D."/>
            <person name="Copeland A."/>
            <person name="Barry K.W."/>
            <person name="Cichocki N."/>
            <person name="Veneault-Fourrey C."/>
            <person name="LaButti K."/>
            <person name="Lindquist E.A."/>
            <person name="Lipzen A."/>
            <person name="Lundell T."/>
            <person name="Morin E."/>
            <person name="Murat C."/>
            <person name="Sun H."/>
            <person name="Tunlid A."/>
            <person name="Henrissat B."/>
            <person name="Grigoriev I.V."/>
            <person name="Hibbett D.S."/>
            <person name="Martin F."/>
            <person name="Nordberg H.P."/>
            <person name="Cantor M.N."/>
            <person name="Hua S.X."/>
        </authorList>
    </citation>
    <scope>NUCLEOTIDE SEQUENCE [LARGE SCALE GENOMIC DNA]</scope>
    <source>
        <strain evidence="1 2">Marx 270</strain>
    </source>
</reference>
<gene>
    <name evidence="1" type="ORF">M404DRAFT_1002933</name>
</gene>
<protein>
    <submittedName>
        <fullName evidence="1">Uncharacterized protein</fullName>
    </submittedName>
</protein>
<dbReference type="InParanoid" id="A0A0C3P1Y6"/>
<accession>A0A0C3P1Y6</accession>
<organism evidence="1 2">
    <name type="scientific">Pisolithus tinctorius Marx 270</name>
    <dbReference type="NCBI Taxonomy" id="870435"/>
    <lineage>
        <taxon>Eukaryota</taxon>
        <taxon>Fungi</taxon>
        <taxon>Dikarya</taxon>
        <taxon>Basidiomycota</taxon>
        <taxon>Agaricomycotina</taxon>
        <taxon>Agaricomycetes</taxon>
        <taxon>Agaricomycetidae</taxon>
        <taxon>Boletales</taxon>
        <taxon>Sclerodermatineae</taxon>
        <taxon>Pisolithaceae</taxon>
        <taxon>Pisolithus</taxon>
    </lineage>
</organism>
<evidence type="ECO:0000313" key="1">
    <source>
        <dbReference type="EMBL" id="KIO01506.1"/>
    </source>
</evidence>
<dbReference type="EMBL" id="KN831987">
    <property type="protein sequence ID" value="KIO01506.1"/>
    <property type="molecule type" value="Genomic_DNA"/>
</dbReference>
<evidence type="ECO:0000313" key="2">
    <source>
        <dbReference type="Proteomes" id="UP000054217"/>
    </source>
</evidence>
<name>A0A0C3P1Y6_PISTI</name>
<proteinExistence type="predicted"/>
<keyword evidence="2" id="KW-1185">Reference proteome</keyword>
<dbReference type="HOGENOM" id="CLU_148830_0_0_1"/>